<evidence type="ECO:0000313" key="4">
    <source>
        <dbReference type="EnsemblPlants" id="KEH15214"/>
    </source>
</evidence>
<dbReference type="HOGENOM" id="CLU_033975_4_0_1"/>
<feature type="non-terminal residue" evidence="3">
    <location>
        <position position="193"/>
    </location>
</feature>
<dbReference type="Gene3D" id="3.40.50.10540">
    <property type="entry name" value="Crotonobetainyl-coa:carnitine coa-transferase, domain 1"/>
    <property type="match status" value="1"/>
</dbReference>
<proteinExistence type="inferred from homology"/>
<organism evidence="3 5">
    <name type="scientific">Medicago truncatula</name>
    <name type="common">Barrel medic</name>
    <name type="synonym">Medicago tribuloides</name>
    <dbReference type="NCBI Taxonomy" id="3880"/>
    <lineage>
        <taxon>Eukaryota</taxon>
        <taxon>Viridiplantae</taxon>
        <taxon>Streptophyta</taxon>
        <taxon>Embryophyta</taxon>
        <taxon>Tracheophyta</taxon>
        <taxon>Spermatophyta</taxon>
        <taxon>Magnoliopsida</taxon>
        <taxon>eudicotyledons</taxon>
        <taxon>Gunneridae</taxon>
        <taxon>Pentapetalae</taxon>
        <taxon>rosids</taxon>
        <taxon>fabids</taxon>
        <taxon>Fabales</taxon>
        <taxon>Fabaceae</taxon>
        <taxon>Papilionoideae</taxon>
        <taxon>50 kb inversion clade</taxon>
        <taxon>NPAAA clade</taxon>
        <taxon>Hologalegina</taxon>
        <taxon>IRL clade</taxon>
        <taxon>Trifolieae</taxon>
        <taxon>Medicago</taxon>
    </lineage>
</organism>
<evidence type="ECO:0000313" key="3">
    <source>
        <dbReference type="EMBL" id="KEH15214.1"/>
    </source>
</evidence>
<dbReference type="GO" id="GO:0016740">
    <property type="term" value="F:transferase activity"/>
    <property type="evidence" value="ECO:0007669"/>
    <property type="project" value="UniProtKB-KW"/>
</dbReference>
<sequence>MLDGIRIIDLSTVIMGPLASRMLADLGADVVKVESPNGDSTRAYRPHMAPGISGMFLNLNRNKRSIVLDLKSEQGKRTLEDLVRGADIFLHNLRPSVMRRLGFDYARCRELNPHLIYCGAYGFGIGGPYSEKPAYDDLIQAASGFAALSHELSGAPSYAPSVICDKIAGQAIAMSILAALFHRSKTGEGQAIE</sequence>
<dbReference type="AlphaFoldDB" id="A0A072TCB3"/>
<evidence type="ECO:0000313" key="5">
    <source>
        <dbReference type="Proteomes" id="UP000002051"/>
    </source>
</evidence>
<dbReference type="InterPro" id="IPR003673">
    <property type="entry name" value="CoA-Trfase_fam_III"/>
</dbReference>
<reference evidence="3 5" key="2">
    <citation type="journal article" date="2014" name="BMC Genomics">
        <title>An improved genome release (version Mt4.0) for the model legume Medicago truncatula.</title>
        <authorList>
            <person name="Tang H."/>
            <person name="Krishnakumar V."/>
            <person name="Bidwell S."/>
            <person name="Rosen B."/>
            <person name="Chan A."/>
            <person name="Zhou S."/>
            <person name="Gentzbittel L."/>
            <person name="Childs K.L."/>
            <person name="Yandell M."/>
            <person name="Gundlach H."/>
            <person name="Mayer K.F."/>
            <person name="Schwartz D.C."/>
            <person name="Town C.D."/>
        </authorList>
    </citation>
    <scope>GENOME REANNOTATION</scope>
    <source>
        <strain evidence="3">A17</strain>
        <strain evidence="4 5">cv. Jemalong A17</strain>
    </source>
</reference>
<dbReference type="PANTHER" id="PTHR48207">
    <property type="entry name" value="SUCCINATE--HYDROXYMETHYLGLUTARATE COA-TRANSFERASE"/>
    <property type="match status" value="1"/>
</dbReference>
<keyword evidence="5" id="KW-1185">Reference proteome</keyword>
<evidence type="ECO:0000256" key="2">
    <source>
        <dbReference type="ARBA" id="ARBA00022679"/>
    </source>
</evidence>
<keyword evidence="2 3" id="KW-0808">Transferase</keyword>
<dbReference type="SUPFAM" id="SSF89796">
    <property type="entry name" value="CoA-transferase family III (CaiB/BaiF)"/>
    <property type="match status" value="1"/>
</dbReference>
<comment type="similarity">
    <text evidence="1">Belongs to the CoA-transferase III family.</text>
</comment>
<dbReference type="EMBL" id="KL404475">
    <property type="protein sequence ID" value="KEH15214.1"/>
    <property type="molecule type" value="Genomic_DNA"/>
</dbReference>
<dbReference type="STRING" id="3880.A0A072TCB3"/>
<evidence type="ECO:0000256" key="1">
    <source>
        <dbReference type="ARBA" id="ARBA00008383"/>
    </source>
</evidence>
<reference evidence="4" key="3">
    <citation type="submission" date="2015-06" db="UniProtKB">
        <authorList>
            <consortium name="EnsemblPlants"/>
        </authorList>
    </citation>
    <scope>IDENTIFICATION</scope>
    <source>
        <strain evidence="4">cv. Jemalong A17</strain>
    </source>
</reference>
<dbReference type="Pfam" id="PF02515">
    <property type="entry name" value="CoA_transf_3"/>
    <property type="match status" value="1"/>
</dbReference>
<dbReference type="InterPro" id="IPR023606">
    <property type="entry name" value="CoA-Trfase_III_dom_1_sf"/>
</dbReference>
<dbReference type="InterPro" id="IPR050483">
    <property type="entry name" value="CoA-transferase_III_domain"/>
</dbReference>
<reference evidence="3 5" key="1">
    <citation type="journal article" date="2011" name="Nature">
        <title>The Medicago genome provides insight into the evolution of rhizobial symbioses.</title>
        <authorList>
            <person name="Young N.D."/>
            <person name="Debelle F."/>
            <person name="Oldroyd G.E."/>
            <person name="Geurts R."/>
            <person name="Cannon S.B."/>
            <person name="Udvardi M.K."/>
            <person name="Benedito V.A."/>
            <person name="Mayer K.F."/>
            <person name="Gouzy J."/>
            <person name="Schoof H."/>
            <person name="Van de Peer Y."/>
            <person name="Proost S."/>
            <person name="Cook D.R."/>
            <person name="Meyers B.C."/>
            <person name="Spannagl M."/>
            <person name="Cheung F."/>
            <person name="De Mita S."/>
            <person name="Krishnakumar V."/>
            <person name="Gundlach H."/>
            <person name="Zhou S."/>
            <person name="Mudge J."/>
            <person name="Bharti A.K."/>
            <person name="Murray J.D."/>
            <person name="Naoumkina M.A."/>
            <person name="Rosen B."/>
            <person name="Silverstein K.A."/>
            <person name="Tang H."/>
            <person name="Rombauts S."/>
            <person name="Zhao P.X."/>
            <person name="Zhou P."/>
            <person name="Barbe V."/>
            <person name="Bardou P."/>
            <person name="Bechner M."/>
            <person name="Bellec A."/>
            <person name="Berger A."/>
            <person name="Berges H."/>
            <person name="Bidwell S."/>
            <person name="Bisseling T."/>
            <person name="Choisne N."/>
            <person name="Couloux A."/>
            <person name="Denny R."/>
            <person name="Deshpande S."/>
            <person name="Dai X."/>
            <person name="Doyle J.J."/>
            <person name="Dudez A.M."/>
            <person name="Farmer A.D."/>
            <person name="Fouteau S."/>
            <person name="Franken C."/>
            <person name="Gibelin C."/>
            <person name="Gish J."/>
            <person name="Goldstein S."/>
            <person name="Gonzalez A.J."/>
            <person name="Green P.J."/>
            <person name="Hallab A."/>
            <person name="Hartog M."/>
            <person name="Hua A."/>
            <person name="Humphray S.J."/>
            <person name="Jeong D.H."/>
            <person name="Jing Y."/>
            <person name="Jocker A."/>
            <person name="Kenton S.M."/>
            <person name="Kim D.J."/>
            <person name="Klee K."/>
            <person name="Lai H."/>
            <person name="Lang C."/>
            <person name="Lin S."/>
            <person name="Macmil S.L."/>
            <person name="Magdelenat G."/>
            <person name="Matthews L."/>
            <person name="McCorrison J."/>
            <person name="Monaghan E.L."/>
            <person name="Mun J.H."/>
            <person name="Najar F.Z."/>
            <person name="Nicholson C."/>
            <person name="Noirot C."/>
            <person name="O'Bleness M."/>
            <person name="Paule C.R."/>
            <person name="Poulain J."/>
            <person name="Prion F."/>
            <person name="Qin B."/>
            <person name="Qu C."/>
            <person name="Retzel E.F."/>
            <person name="Riddle C."/>
            <person name="Sallet E."/>
            <person name="Samain S."/>
            <person name="Samson N."/>
            <person name="Sanders I."/>
            <person name="Saurat O."/>
            <person name="Scarpelli C."/>
            <person name="Schiex T."/>
            <person name="Segurens B."/>
            <person name="Severin A.J."/>
            <person name="Sherrier D.J."/>
            <person name="Shi R."/>
            <person name="Sims S."/>
            <person name="Singer S.R."/>
            <person name="Sinharoy S."/>
            <person name="Sterck L."/>
            <person name="Viollet A."/>
            <person name="Wang B.B."/>
            <person name="Wang K."/>
            <person name="Wang M."/>
            <person name="Wang X."/>
            <person name="Warfsmann J."/>
            <person name="Weissenbach J."/>
            <person name="White D.D."/>
            <person name="White J.D."/>
            <person name="Wiley G.B."/>
            <person name="Wincker P."/>
            <person name="Xing Y."/>
            <person name="Yang L."/>
            <person name="Yao Z."/>
            <person name="Ying F."/>
            <person name="Zhai J."/>
            <person name="Zhou L."/>
            <person name="Zuber A."/>
            <person name="Denarie J."/>
            <person name="Dixon R.A."/>
            <person name="May G.D."/>
            <person name="Schwartz D.C."/>
            <person name="Rogers J."/>
            <person name="Quetier F."/>
            <person name="Town C.D."/>
            <person name="Roe B.A."/>
        </authorList>
    </citation>
    <scope>NUCLEOTIDE SEQUENCE [LARGE SCALE GENOMIC DNA]</scope>
    <source>
        <strain evidence="3">A17</strain>
        <strain evidence="4 5">cv. Jemalong A17</strain>
    </source>
</reference>
<dbReference type="PANTHER" id="PTHR48207:SF4">
    <property type="entry name" value="BLL6097 PROTEIN"/>
    <property type="match status" value="1"/>
</dbReference>
<dbReference type="Proteomes" id="UP000002051">
    <property type="component" value="Unassembled WGS sequence"/>
</dbReference>
<accession>A0A072TCB3</accession>
<protein>
    <submittedName>
        <fullName evidence="3">Acyl-CoA transferase/carnitine dehydratase</fullName>
    </submittedName>
</protein>
<gene>
    <name evidence="4" type="primary">25481780</name>
    <name evidence="3" type="ORF">MTR_1751s0010</name>
</gene>
<name>A0A072TCB3_MEDTR</name>
<dbReference type="EnsemblPlants" id="KEH15214">
    <property type="protein sequence ID" value="KEH15214"/>
    <property type="gene ID" value="MTR_1751s0010"/>
</dbReference>